<keyword evidence="2" id="KW-1185">Reference proteome</keyword>
<name>A0A1E7EJ31_9STRA</name>
<protein>
    <submittedName>
        <fullName evidence="1">Uncharacterized protein</fullName>
    </submittedName>
</protein>
<sequence length="225" mass="26103">MKFTIDLLDGEMLDSLVLYQNQHGAPKYLPVIHIIPIGDAPRVMIPPIYLILASITQTLPLGQHVIFPCPKVPFRNRLLQHQKRNWTMVSTPRFQHPDTFPYMHMVKIHQQCLKHLPYWWCGRAGNNRIDIKWPKMRTLQKYLRCYRAHTSVRVIKAVMHHHCKPNNLERSYGAQHYTYGYKVQLLIRAIGRLGRCQGMLSPKKGHLGPKTGFLPLAPTSAWSCP</sequence>
<evidence type="ECO:0000313" key="2">
    <source>
        <dbReference type="Proteomes" id="UP000095751"/>
    </source>
</evidence>
<dbReference type="EMBL" id="KV784449">
    <property type="protein sequence ID" value="OEU05880.1"/>
    <property type="molecule type" value="Genomic_DNA"/>
</dbReference>
<dbReference type="AlphaFoldDB" id="A0A1E7EJ31"/>
<proteinExistence type="predicted"/>
<organism evidence="1 2">
    <name type="scientific">Fragilariopsis cylindrus CCMP1102</name>
    <dbReference type="NCBI Taxonomy" id="635003"/>
    <lineage>
        <taxon>Eukaryota</taxon>
        <taxon>Sar</taxon>
        <taxon>Stramenopiles</taxon>
        <taxon>Ochrophyta</taxon>
        <taxon>Bacillariophyta</taxon>
        <taxon>Bacillariophyceae</taxon>
        <taxon>Bacillariophycidae</taxon>
        <taxon>Bacillariales</taxon>
        <taxon>Bacillariaceae</taxon>
        <taxon>Fragilariopsis</taxon>
    </lineage>
</organism>
<reference evidence="1 2" key="1">
    <citation type="submission" date="2016-09" db="EMBL/GenBank/DDBJ databases">
        <title>Extensive genetic diversity and differential bi-allelic expression allows diatom success in the polar Southern Ocean.</title>
        <authorList>
            <consortium name="DOE Joint Genome Institute"/>
            <person name="Mock T."/>
            <person name="Otillar R.P."/>
            <person name="Strauss J."/>
            <person name="Dupont C."/>
            <person name="Frickenhaus S."/>
            <person name="Maumus F."/>
            <person name="Mcmullan M."/>
            <person name="Sanges R."/>
            <person name="Schmutz J."/>
            <person name="Toseland A."/>
            <person name="Valas R."/>
            <person name="Veluchamy A."/>
            <person name="Ward B.J."/>
            <person name="Allen A."/>
            <person name="Barry K."/>
            <person name="Falciatore A."/>
            <person name="Ferrante M."/>
            <person name="Fortunato A.E."/>
            <person name="Gloeckner G."/>
            <person name="Gruber A."/>
            <person name="Hipkin R."/>
            <person name="Janech M."/>
            <person name="Kroth P."/>
            <person name="Leese F."/>
            <person name="Lindquist E."/>
            <person name="Lyon B.R."/>
            <person name="Martin J."/>
            <person name="Mayer C."/>
            <person name="Parker M."/>
            <person name="Quesneville H."/>
            <person name="Raymond J."/>
            <person name="Uhlig C."/>
            <person name="Valentin K.U."/>
            <person name="Worden A.Z."/>
            <person name="Armbrust E.V."/>
            <person name="Bowler C."/>
            <person name="Green B."/>
            <person name="Moulton V."/>
            <person name="Van Oosterhout C."/>
            <person name="Grigoriev I."/>
        </authorList>
    </citation>
    <scope>NUCLEOTIDE SEQUENCE [LARGE SCALE GENOMIC DNA]</scope>
    <source>
        <strain evidence="1 2">CCMP1102</strain>
    </source>
</reference>
<dbReference type="Proteomes" id="UP000095751">
    <property type="component" value="Unassembled WGS sequence"/>
</dbReference>
<dbReference type="KEGG" id="fcy:FRACYDRAFT_257664"/>
<dbReference type="InParanoid" id="A0A1E7EJ31"/>
<evidence type="ECO:0000313" key="1">
    <source>
        <dbReference type="EMBL" id="OEU05880.1"/>
    </source>
</evidence>
<gene>
    <name evidence="1" type="ORF">FRACYDRAFT_257664</name>
</gene>
<accession>A0A1E7EJ31</accession>